<evidence type="ECO:0000256" key="2">
    <source>
        <dbReference type="ARBA" id="ARBA00022630"/>
    </source>
</evidence>
<keyword evidence="2" id="KW-0285">Flavoprotein</keyword>
<organism evidence="7">
    <name type="scientific">Trichodesmium erythraeum (strain IMS101)</name>
    <dbReference type="NCBI Taxonomy" id="203124"/>
    <lineage>
        <taxon>Bacteria</taxon>
        <taxon>Bacillati</taxon>
        <taxon>Cyanobacteriota</taxon>
        <taxon>Cyanophyceae</taxon>
        <taxon>Oscillatoriophycideae</taxon>
        <taxon>Oscillatoriales</taxon>
        <taxon>Microcoleaceae</taxon>
        <taxon>Trichodesmium</taxon>
    </lineage>
</organism>
<protein>
    <submittedName>
        <fullName evidence="7">Glucose-methanol-choline oxidoreductase</fullName>
    </submittedName>
</protein>
<dbReference type="RefSeq" id="WP_011610832.1">
    <property type="nucleotide sequence ID" value="NC_008312.1"/>
</dbReference>
<gene>
    <name evidence="7" type="ordered locus">Tery_1077</name>
</gene>
<evidence type="ECO:0000256" key="3">
    <source>
        <dbReference type="ARBA" id="ARBA00022827"/>
    </source>
</evidence>
<dbReference type="Pfam" id="PF00732">
    <property type="entry name" value="GMC_oxred_N"/>
    <property type="match status" value="1"/>
</dbReference>
<dbReference type="PIRSF" id="PIRSF000137">
    <property type="entry name" value="Alcohol_oxidase"/>
    <property type="match status" value="1"/>
</dbReference>
<dbReference type="HOGENOM" id="CLU_008878_4_2_3"/>
<dbReference type="eggNOG" id="COG2303">
    <property type="taxonomic scope" value="Bacteria"/>
</dbReference>
<evidence type="ECO:0000313" key="7">
    <source>
        <dbReference type="EMBL" id="ABG50446.1"/>
    </source>
</evidence>
<dbReference type="STRING" id="203124.Tery_1077"/>
<dbReference type="Gene3D" id="3.50.50.60">
    <property type="entry name" value="FAD/NAD(P)-binding domain"/>
    <property type="match status" value="2"/>
</dbReference>
<comment type="similarity">
    <text evidence="1">Belongs to the GMC oxidoreductase family.</text>
</comment>
<keyword evidence="4" id="KW-0560">Oxidoreductase</keyword>
<evidence type="ECO:0000259" key="6">
    <source>
        <dbReference type="Pfam" id="PF05199"/>
    </source>
</evidence>
<dbReference type="EMBL" id="CP000393">
    <property type="protein sequence ID" value="ABG50446.1"/>
    <property type="molecule type" value="Genomic_DNA"/>
</dbReference>
<dbReference type="InterPro" id="IPR007867">
    <property type="entry name" value="GMC_OxRtase_C"/>
</dbReference>
<proteinExistence type="inferred from homology"/>
<dbReference type="OrthoDB" id="9787779at2"/>
<dbReference type="GO" id="GO:0050660">
    <property type="term" value="F:flavin adenine dinucleotide binding"/>
    <property type="evidence" value="ECO:0007669"/>
    <property type="project" value="InterPro"/>
</dbReference>
<dbReference type="AlphaFoldDB" id="Q116X8"/>
<dbReference type="InterPro" id="IPR036188">
    <property type="entry name" value="FAD/NAD-bd_sf"/>
</dbReference>
<dbReference type="PANTHER" id="PTHR46056:SF12">
    <property type="entry name" value="LONG-CHAIN-ALCOHOL OXIDASE"/>
    <property type="match status" value="1"/>
</dbReference>
<dbReference type="PANTHER" id="PTHR46056">
    <property type="entry name" value="LONG-CHAIN-ALCOHOL OXIDASE"/>
    <property type="match status" value="1"/>
</dbReference>
<dbReference type="InterPro" id="IPR000172">
    <property type="entry name" value="GMC_OxRdtase_N"/>
</dbReference>
<evidence type="ECO:0000259" key="5">
    <source>
        <dbReference type="Pfam" id="PF00732"/>
    </source>
</evidence>
<keyword evidence="3" id="KW-0274">FAD</keyword>
<sequence length="504" mass="55840">MGYDFDAIIIGSGAGGGTIAHTLAKAGKQVLIVERGPRFSDVEAFQDEQRMLINKEAFDDRQIEVNGRNAQLHIAGILGGGTSLYGGVLMRPSPYDFHPGKFYDQWLPRHLWDWPITYDDMAPYFEQAETLFHVAGDRPYKMPNVGTPSKGYPATVPPLEPINQQLEKGIKDAGLMPFHLPFGIDFKSCLRCSKCPGFYCPNEARASTVVRTIDKATLDYHLQVQTFTEADRLVTNSHQKVTGIRLRCRKTNKVQELTAKLYILSAGALGSPIILMKSGLTGRSGQVGRNYMYHCGALVAGLFKQETGGADKFIKQLGFTDLYLGNKEFTHKLGLAQTVPIPGLLSLQQNFPIPIPKTIAEFLLKRMLAITGIVEDLPQQENRIELGKDGKIRLFHKFHPYDVYRSQYYKSKLKQVFRLAGSILSFGATGDKDDIHTSHQVGTTRFGTDPNTSVLNKDCRLHEHENVFVVDGGFMPNALGVSPALTIAANALRVADTILQKAII</sequence>
<dbReference type="GO" id="GO:0016614">
    <property type="term" value="F:oxidoreductase activity, acting on CH-OH group of donors"/>
    <property type="evidence" value="ECO:0007669"/>
    <property type="project" value="InterPro"/>
</dbReference>
<dbReference type="Pfam" id="PF05199">
    <property type="entry name" value="GMC_oxred_C"/>
    <property type="match status" value="1"/>
</dbReference>
<name>Q116X8_TRIEI</name>
<dbReference type="KEGG" id="ter:Tery_1077"/>
<feature type="domain" description="Glucose-methanol-choline oxidoreductase N-terminal" evidence="5">
    <location>
        <begin position="7"/>
        <end position="294"/>
    </location>
</feature>
<feature type="domain" description="Glucose-methanol-choline oxidoreductase C-terminal" evidence="6">
    <location>
        <begin position="436"/>
        <end position="491"/>
    </location>
</feature>
<dbReference type="InterPro" id="IPR012132">
    <property type="entry name" value="GMC_OxRdtase"/>
</dbReference>
<dbReference type="SUPFAM" id="SSF51905">
    <property type="entry name" value="FAD/NAD(P)-binding domain"/>
    <property type="match status" value="1"/>
</dbReference>
<reference evidence="7" key="1">
    <citation type="submission" date="2006-06" db="EMBL/GenBank/DDBJ databases">
        <title>Complete sequence of Trichodesmium erythraeum IMS101.</title>
        <authorList>
            <consortium name="US DOE Joint Genome Institute"/>
            <person name="Copeland A."/>
            <person name="Lucas S."/>
            <person name="Lapidus A."/>
            <person name="Barry K."/>
            <person name="Detter J.C."/>
            <person name="Glavina del Rio T."/>
            <person name="Hammon N."/>
            <person name="Israni S."/>
            <person name="Dalin E."/>
            <person name="Tice H."/>
            <person name="Pitluck S."/>
            <person name="Kiss H."/>
            <person name="Munk A.C."/>
            <person name="Brettin T."/>
            <person name="Bruce D."/>
            <person name="Han C."/>
            <person name="Tapia R."/>
            <person name="Gilna P."/>
            <person name="Schmutz J."/>
            <person name="Larimer F."/>
            <person name="Land M."/>
            <person name="Hauser L."/>
            <person name="Kyrpides N."/>
            <person name="Kim E."/>
            <person name="Richardson P."/>
        </authorList>
    </citation>
    <scope>NUCLEOTIDE SEQUENCE [LARGE SCALE GENOMIC DNA]</scope>
    <source>
        <strain evidence="7">IMS101</strain>
    </source>
</reference>
<accession>Q116X8</accession>
<evidence type="ECO:0000256" key="4">
    <source>
        <dbReference type="ARBA" id="ARBA00023002"/>
    </source>
</evidence>
<evidence type="ECO:0000256" key="1">
    <source>
        <dbReference type="ARBA" id="ARBA00010790"/>
    </source>
</evidence>